<gene>
    <name evidence="4" type="ORF">AC631_00735</name>
</gene>
<dbReference type="PANTHER" id="PTHR18895">
    <property type="entry name" value="HEMK METHYLTRANSFERASE"/>
    <property type="match status" value="1"/>
</dbReference>
<dbReference type="InterPro" id="IPR029063">
    <property type="entry name" value="SAM-dependent_MTases_sf"/>
</dbReference>
<keyword evidence="5" id="KW-1185">Reference proteome</keyword>
<evidence type="ECO:0000256" key="2">
    <source>
        <dbReference type="ARBA" id="ARBA00022679"/>
    </source>
</evidence>
<evidence type="ECO:0000256" key="3">
    <source>
        <dbReference type="ARBA" id="ARBA00022691"/>
    </source>
</evidence>
<dbReference type="EMBL" id="LMYN01000009">
    <property type="protein sequence ID" value="KSA03419.1"/>
    <property type="molecule type" value="Genomic_DNA"/>
</dbReference>
<proteinExistence type="predicted"/>
<name>A0A0V1Q4G6_9ASCO</name>
<comment type="caution">
    <text evidence="4">The sequence shown here is derived from an EMBL/GenBank/DDBJ whole genome shotgun (WGS) entry which is preliminary data.</text>
</comment>
<dbReference type="GeneID" id="26837744"/>
<dbReference type="SUPFAM" id="SSF53335">
    <property type="entry name" value="S-adenosyl-L-methionine-dependent methyltransferases"/>
    <property type="match status" value="1"/>
</dbReference>
<evidence type="ECO:0000313" key="4">
    <source>
        <dbReference type="EMBL" id="KSA03419.1"/>
    </source>
</evidence>
<evidence type="ECO:0000256" key="1">
    <source>
        <dbReference type="ARBA" id="ARBA00022603"/>
    </source>
</evidence>
<dbReference type="CDD" id="cd02440">
    <property type="entry name" value="AdoMet_MTases"/>
    <property type="match status" value="1"/>
</dbReference>
<dbReference type="RefSeq" id="XP_015469521.1">
    <property type="nucleotide sequence ID" value="XM_015609565.1"/>
</dbReference>
<dbReference type="InterPro" id="IPR004556">
    <property type="entry name" value="HemK-like"/>
</dbReference>
<evidence type="ECO:0000313" key="5">
    <source>
        <dbReference type="Proteomes" id="UP000054251"/>
    </source>
</evidence>
<protein>
    <submittedName>
        <fullName evidence="4">Uncharacterized protein</fullName>
    </submittedName>
</protein>
<reference evidence="4 5" key="1">
    <citation type="submission" date="2015-11" db="EMBL/GenBank/DDBJ databases">
        <title>The genome of Debaryomyces fabryi.</title>
        <authorList>
            <person name="Tafer H."/>
            <person name="Lopandic K."/>
        </authorList>
    </citation>
    <scope>NUCLEOTIDE SEQUENCE [LARGE SCALE GENOMIC DNA]</scope>
    <source>
        <strain evidence="4 5">CBS 789</strain>
    </source>
</reference>
<dbReference type="GO" id="GO:0005739">
    <property type="term" value="C:mitochondrion"/>
    <property type="evidence" value="ECO:0007669"/>
    <property type="project" value="TreeGrafter"/>
</dbReference>
<dbReference type="AlphaFoldDB" id="A0A0V1Q4G6"/>
<dbReference type="OrthoDB" id="269872at2759"/>
<dbReference type="InterPro" id="IPR050320">
    <property type="entry name" value="N5-glutamine_MTase"/>
</dbReference>
<accession>A0A0V1Q4G6</accession>
<sequence>MPRISPKLVKQALRDSPLLIPLLRANPNLEQAKLELRWIKSELPRSQWLDAIRRRSKLEPLQYILGSQPFGALDILCRRNVLIPRWETEEWVLKISALIRKHHIRSDKQLNILDVCTGSGCIPLLLNYELSEVQNIPLNIHACDISKYAVGLSIENLKKYGEKYPLSSKNVEFSKGDVFDEDILKNILSNKELNLVTSNPPYIPLHDFNSPVHINGIEKSVRQYEPSIALLGENEFYEALIKNIILKLHLESFVFEVGYTEQVEFVANMLQENINWQCGMMKDSSGNVRCVVGWLKNSKMNYLQELCEIIY</sequence>
<dbReference type="GO" id="GO:0008276">
    <property type="term" value="F:protein methyltransferase activity"/>
    <property type="evidence" value="ECO:0007669"/>
    <property type="project" value="InterPro"/>
</dbReference>
<keyword evidence="2" id="KW-0808">Transferase</keyword>
<dbReference type="Gene3D" id="3.40.50.150">
    <property type="entry name" value="Vaccinia Virus protein VP39"/>
    <property type="match status" value="1"/>
</dbReference>
<dbReference type="NCBIfam" id="TIGR00536">
    <property type="entry name" value="hemK_fam"/>
    <property type="match status" value="1"/>
</dbReference>
<organism evidence="4 5">
    <name type="scientific">Debaryomyces fabryi</name>
    <dbReference type="NCBI Taxonomy" id="58627"/>
    <lineage>
        <taxon>Eukaryota</taxon>
        <taxon>Fungi</taxon>
        <taxon>Dikarya</taxon>
        <taxon>Ascomycota</taxon>
        <taxon>Saccharomycotina</taxon>
        <taxon>Pichiomycetes</taxon>
        <taxon>Debaryomycetaceae</taxon>
        <taxon>Debaryomyces</taxon>
    </lineage>
</organism>
<dbReference type="Proteomes" id="UP000054251">
    <property type="component" value="Unassembled WGS sequence"/>
</dbReference>
<dbReference type="GO" id="GO:0032259">
    <property type="term" value="P:methylation"/>
    <property type="evidence" value="ECO:0007669"/>
    <property type="project" value="UniProtKB-KW"/>
</dbReference>
<keyword evidence="1" id="KW-0489">Methyltransferase</keyword>
<keyword evidence="3" id="KW-0949">S-adenosyl-L-methionine</keyword>
<dbReference type="PANTHER" id="PTHR18895:SF74">
    <property type="entry name" value="MTRF1L RELEASE FACTOR GLUTAMINE METHYLTRANSFERASE"/>
    <property type="match status" value="1"/>
</dbReference>